<dbReference type="InterPro" id="IPR032675">
    <property type="entry name" value="LRR_dom_sf"/>
</dbReference>
<dbReference type="PANTHER" id="PTHR48051">
    <property type="match status" value="1"/>
</dbReference>
<gene>
    <name evidence="4" type="ORF">AYL99_08268</name>
</gene>
<dbReference type="AlphaFoldDB" id="A0A178ZCL1"/>
<organism evidence="4 5">
    <name type="scientific">Fonsecaea erecta</name>
    <dbReference type="NCBI Taxonomy" id="1367422"/>
    <lineage>
        <taxon>Eukaryota</taxon>
        <taxon>Fungi</taxon>
        <taxon>Dikarya</taxon>
        <taxon>Ascomycota</taxon>
        <taxon>Pezizomycotina</taxon>
        <taxon>Eurotiomycetes</taxon>
        <taxon>Chaetothyriomycetidae</taxon>
        <taxon>Chaetothyriales</taxon>
        <taxon>Herpotrichiellaceae</taxon>
        <taxon>Fonsecaea</taxon>
    </lineage>
</organism>
<dbReference type="OrthoDB" id="1274115at2759"/>
<dbReference type="PANTHER" id="PTHR48051:SF1">
    <property type="entry name" value="RAS SUPPRESSOR PROTEIN 1"/>
    <property type="match status" value="1"/>
</dbReference>
<name>A0A178ZCL1_9EURO</name>
<keyword evidence="2" id="KW-0677">Repeat</keyword>
<feature type="region of interest" description="Disordered" evidence="3">
    <location>
        <begin position="1"/>
        <end position="61"/>
    </location>
</feature>
<dbReference type="GeneID" id="30012436"/>
<reference evidence="4 5" key="1">
    <citation type="submission" date="2016-04" db="EMBL/GenBank/DDBJ databases">
        <title>Draft genome of Fonsecaea erecta CBS 125763.</title>
        <authorList>
            <person name="Weiss V.A."/>
            <person name="Vicente V.A."/>
            <person name="Raittz R.T."/>
            <person name="Moreno L.F."/>
            <person name="De Souza E.M."/>
            <person name="Pedrosa F.O."/>
            <person name="Steffens M.B."/>
            <person name="Faoro H."/>
            <person name="Tadra-Sfeir M.Z."/>
            <person name="Najafzadeh M.J."/>
            <person name="Felipe M.S."/>
            <person name="Teixeira M."/>
            <person name="Sun J."/>
            <person name="Xi L."/>
            <person name="Gomes R."/>
            <person name="De Azevedo C.M."/>
            <person name="Salgado C.G."/>
            <person name="Da Silva M.B."/>
            <person name="Nascimento M.F."/>
            <person name="Queiroz-Telles F."/>
            <person name="Attili D.S."/>
            <person name="Gorbushina A."/>
        </authorList>
    </citation>
    <scope>NUCLEOTIDE SEQUENCE [LARGE SCALE GENOMIC DNA]</scope>
    <source>
        <strain evidence="4 5">CBS 125763</strain>
    </source>
</reference>
<evidence type="ECO:0000313" key="5">
    <source>
        <dbReference type="Proteomes" id="UP000078343"/>
    </source>
</evidence>
<accession>A0A178ZCL1</accession>
<dbReference type="InterPro" id="IPR003591">
    <property type="entry name" value="Leu-rich_rpt_typical-subtyp"/>
</dbReference>
<dbReference type="Pfam" id="PF13855">
    <property type="entry name" value="LRR_8"/>
    <property type="match status" value="1"/>
</dbReference>
<dbReference type="RefSeq" id="XP_018690897.1">
    <property type="nucleotide sequence ID" value="XM_018839776.1"/>
</dbReference>
<dbReference type="STRING" id="1367422.A0A178ZCL1"/>
<keyword evidence="5" id="KW-1185">Reference proteome</keyword>
<dbReference type="PROSITE" id="PS51450">
    <property type="entry name" value="LRR"/>
    <property type="match status" value="2"/>
</dbReference>
<evidence type="ECO:0000256" key="1">
    <source>
        <dbReference type="ARBA" id="ARBA00022614"/>
    </source>
</evidence>
<evidence type="ECO:0000256" key="3">
    <source>
        <dbReference type="SAM" id="MobiDB-lite"/>
    </source>
</evidence>
<dbReference type="GO" id="GO:0005737">
    <property type="term" value="C:cytoplasm"/>
    <property type="evidence" value="ECO:0007669"/>
    <property type="project" value="TreeGrafter"/>
</dbReference>
<protein>
    <submittedName>
        <fullName evidence="4">Uncharacterized protein</fullName>
    </submittedName>
</protein>
<evidence type="ECO:0000313" key="4">
    <source>
        <dbReference type="EMBL" id="OAP57530.1"/>
    </source>
</evidence>
<dbReference type="SMART" id="SM00369">
    <property type="entry name" value="LRR_TYP"/>
    <property type="match status" value="2"/>
</dbReference>
<dbReference type="InterPro" id="IPR001611">
    <property type="entry name" value="Leu-rich_rpt"/>
</dbReference>
<dbReference type="SUPFAM" id="SSF52058">
    <property type="entry name" value="L domain-like"/>
    <property type="match status" value="1"/>
</dbReference>
<evidence type="ECO:0000256" key="2">
    <source>
        <dbReference type="ARBA" id="ARBA00022737"/>
    </source>
</evidence>
<dbReference type="Proteomes" id="UP000078343">
    <property type="component" value="Unassembled WGS sequence"/>
</dbReference>
<proteinExistence type="predicted"/>
<dbReference type="InterPro" id="IPR050216">
    <property type="entry name" value="LRR_domain-containing"/>
</dbReference>
<keyword evidence="1" id="KW-0433">Leucine-rich repeat</keyword>
<dbReference type="Gene3D" id="3.80.10.10">
    <property type="entry name" value="Ribonuclease Inhibitor"/>
    <property type="match status" value="1"/>
</dbReference>
<sequence>MDEPDLPPLSRSTRATDIHAHSRLAPPLVRKRTYSDHDYEPAAVSSDPALFSSDETAPGAENYVSGKRKKRTFRGSWWDRHPAEPGTRTGLREKRQFRRNFDSGIFMGSESEEPLSSDSVTIEEEFLRDVREDKDNNVQAGPFTFGLEEGDHIQPRRKHASGAMIQIPKEHEVVCEIIKQCLDHGKEDVDLSSLALSSLPADITSLQTLSKQDELTPGMLHIGTNLEPELRLFLGNNSFTRVPSPIFSLQNLRVLSLRNNNLTYIPSAIGELVNLKSLNIAGNQLSELPTEILDLVTDHALEKLMLNPNPWLSSDGVTTDWSVISIRAGNLKLCRQHSGVIAKANYFPQDFPQVPTLTELALRQLSRYDPTGDVDFVAYMPPNTPETVLSQLRALKQQPARRCTACKKAIVLAREEWLEYWVITRASPIDRGCASARRSAVVPFRRLRCWECSKSSRLSDAGWDKVLPKPL</sequence>
<dbReference type="EMBL" id="LVYI01000007">
    <property type="protein sequence ID" value="OAP57530.1"/>
    <property type="molecule type" value="Genomic_DNA"/>
</dbReference>
<comment type="caution">
    <text evidence="4">The sequence shown here is derived from an EMBL/GenBank/DDBJ whole genome shotgun (WGS) entry which is preliminary data.</text>
</comment>